<dbReference type="FunFam" id="2.40.50.100:FF:000010">
    <property type="entry name" value="Acetyltransferase component of pyruvate dehydrogenase complex"/>
    <property type="match status" value="1"/>
</dbReference>
<proteinExistence type="inferred from homology"/>
<feature type="compositionally biased region" description="Low complexity" evidence="9">
    <location>
        <begin position="91"/>
        <end position="114"/>
    </location>
</feature>
<evidence type="ECO:0000256" key="2">
    <source>
        <dbReference type="ARBA" id="ARBA00011484"/>
    </source>
</evidence>
<dbReference type="InterPro" id="IPR001078">
    <property type="entry name" value="2-oxoacid_DH_actylTfrase"/>
</dbReference>
<reference evidence="12 13" key="1">
    <citation type="submission" date="2018-08" db="EMBL/GenBank/DDBJ databases">
        <title>Genomic Encyclopedia of Type Strains, Phase IV (KMG-IV): sequencing the most valuable type-strain genomes for metagenomic binning, comparative biology and taxonomic classification.</title>
        <authorList>
            <person name="Goeker M."/>
        </authorList>
    </citation>
    <scope>NUCLEOTIDE SEQUENCE [LARGE SCALE GENOMIC DNA]</scope>
    <source>
        <strain evidence="12 13">BW863</strain>
    </source>
</reference>
<comment type="similarity">
    <text evidence="1 8">Belongs to the 2-oxoacid dehydrogenase family.</text>
</comment>
<dbReference type="PROSITE" id="PS51826">
    <property type="entry name" value="PSBD"/>
    <property type="match status" value="1"/>
</dbReference>
<keyword evidence="5 8" id="KW-0012">Acyltransferase</keyword>
<dbReference type="SUPFAM" id="SSF51230">
    <property type="entry name" value="Single hybrid motif"/>
    <property type="match status" value="1"/>
</dbReference>
<dbReference type="OrthoDB" id="9805770at2"/>
<dbReference type="InterPro" id="IPR011053">
    <property type="entry name" value="Single_hybrid_motif"/>
</dbReference>
<name>A0A3D9Z4C5_9HYPH</name>
<evidence type="ECO:0000313" key="12">
    <source>
        <dbReference type="EMBL" id="REF88199.1"/>
    </source>
</evidence>
<dbReference type="AlphaFoldDB" id="A0A3D9Z4C5"/>
<accession>A0A3D9Z4C5</accession>
<evidence type="ECO:0000256" key="7">
    <source>
        <dbReference type="ARBA" id="ARBA00048370"/>
    </source>
</evidence>
<evidence type="ECO:0000259" key="11">
    <source>
        <dbReference type="PROSITE" id="PS51826"/>
    </source>
</evidence>
<feature type="domain" description="Lipoyl-binding" evidence="10">
    <location>
        <begin position="2"/>
        <end position="78"/>
    </location>
</feature>
<dbReference type="InterPro" id="IPR023213">
    <property type="entry name" value="CAT-like_dom_sf"/>
</dbReference>
<dbReference type="Pfam" id="PF00364">
    <property type="entry name" value="Biotin_lipoyl"/>
    <property type="match status" value="1"/>
</dbReference>
<dbReference type="InterPro" id="IPR003016">
    <property type="entry name" value="2-oxoA_DH_lipoyl-BS"/>
</dbReference>
<dbReference type="Pfam" id="PF02817">
    <property type="entry name" value="E3_binding"/>
    <property type="match status" value="1"/>
</dbReference>
<dbReference type="Gene3D" id="3.30.559.10">
    <property type="entry name" value="Chloramphenicol acetyltransferase-like domain"/>
    <property type="match status" value="1"/>
</dbReference>
<dbReference type="GO" id="GO:0006086">
    <property type="term" value="P:pyruvate decarboxylation to acetyl-CoA"/>
    <property type="evidence" value="ECO:0007669"/>
    <property type="project" value="InterPro"/>
</dbReference>
<dbReference type="GO" id="GO:0004742">
    <property type="term" value="F:dihydrolipoyllysine-residue acetyltransferase activity"/>
    <property type="evidence" value="ECO:0007669"/>
    <property type="project" value="UniProtKB-UniRule"/>
</dbReference>
<dbReference type="CDD" id="cd06849">
    <property type="entry name" value="lipoyl_domain"/>
    <property type="match status" value="1"/>
</dbReference>
<keyword evidence="3 8" id="KW-0808">Transferase</keyword>
<keyword evidence="13" id="KW-1185">Reference proteome</keyword>
<dbReference type="SUPFAM" id="SSF52777">
    <property type="entry name" value="CoA-dependent acyltransferases"/>
    <property type="match status" value="1"/>
</dbReference>
<dbReference type="PROSITE" id="PS00189">
    <property type="entry name" value="LIPOYL"/>
    <property type="match status" value="1"/>
</dbReference>
<comment type="function">
    <text evidence="6">The pyruvate dehydrogenase complex catalyzes the overall conversion of pyruvate to acetyl-CoA and CO(2). It contains multiple copies of three enzymatic components: pyruvate dehydrogenase (E1), dihydrolipoamide acetyltransferase (E2) and lipoamide dehydrogenase (E3).</text>
</comment>
<dbReference type="PANTHER" id="PTHR23151:SF90">
    <property type="entry name" value="DIHYDROLIPOYLLYSINE-RESIDUE ACETYLTRANSFERASE COMPONENT OF PYRUVATE DEHYDROGENASE COMPLEX, MITOCHONDRIAL-RELATED"/>
    <property type="match status" value="1"/>
</dbReference>
<keyword evidence="4 8" id="KW-0450">Lipoyl</keyword>
<evidence type="ECO:0000256" key="5">
    <source>
        <dbReference type="ARBA" id="ARBA00023315"/>
    </source>
</evidence>
<evidence type="ECO:0000256" key="4">
    <source>
        <dbReference type="ARBA" id="ARBA00022823"/>
    </source>
</evidence>
<evidence type="ECO:0000256" key="6">
    <source>
        <dbReference type="ARBA" id="ARBA00025211"/>
    </source>
</evidence>
<dbReference type="EMBL" id="QUMO01000002">
    <property type="protein sequence ID" value="REF88199.1"/>
    <property type="molecule type" value="Genomic_DNA"/>
</dbReference>
<comment type="cofactor">
    <cofactor evidence="8">
        <name>(R)-lipoate</name>
        <dbReference type="ChEBI" id="CHEBI:83088"/>
    </cofactor>
    <text evidence="8">Binds 1 lipoyl cofactor covalently.</text>
</comment>
<dbReference type="NCBIfam" id="TIGR01349">
    <property type="entry name" value="PDHac_trf_mito"/>
    <property type="match status" value="1"/>
</dbReference>
<comment type="caution">
    <text evidence="12">The sequence shown here is derived from an EMBL/GenBank/DDBJ whole genome shotgun (WGS) entry which is preliminary data.</text>
</comment>
<dbReference type="RefSeq" id="WP_115836304.1">
    <property type="nucleotide sequence ID" value="NZ_CP025086.1"/>
</dbReference>
<dbReference type="PROSITE" id="PS50968">
    <property type="entry name" value="BIOTINYL_LIPOYL"/>
    <property type="match status" value="1"/>
</dbReference>
<comment type="catalytic activity">
    <reaction evidence="7 8">
        <text>N(6)-[(R)-dihydrolipoyl]-L-lysyl-[protein] + acetyl-CoA = N(6)-[(R)-S(8)-acetyldihydrolipoyl]-L-lysyl-[protein] + CoA</text>
        <dbReference type="Rhea" id="RHEA:17017"/>
        <dbReference type="Rhea" id="RHEA-COMP:10475"/>
        <dbReference type="Rhea" id="RHEA-COMP:10478"/>
        <dbReference type="ChEBI" id="CHEBI:57287"/>
        <dbReference type="ChEBI" id="CHEBI:57288"/>
        <dbReference type="ChEBI" id="CHEBI:83100"/>
        <dbReference type="ChEBI" id="CHEBI:83111"/>
        <dbReference type="EC" id="2.3.1.12"/>
    </reaction>
</comment>
<dbReference type="InterPro" id="IPR004167">
    <property type="entry name" value="PSBD"/>
</dbReference>
<evidence type="ECO:0000259" key="10">
    <source>
        <dbReference type="PROSITE" id="PS50968"/>
    </source>
</evidence>
<dbReference type="InterPro" id="IPR000089">
    <property type="entry name" value="Biotin_lipoyl"/>
</dbReference>
<dbReference type="InterPro" id="IPR045257">
    <property type="entry name" value="E2/Pdx1"/>
</dbReference>
<dbReference type="GO" id="GO:0045254">
    <property type="term" value="C:pyruvate dehydrogenase complex"/>
    <property type="evidence" value="ECO:0007669"/>
    <property type="project" value="UniProtKB-UniRule"/>
</dbReference>
<feature type="domain" description="Peripheral subunit-binding (PSBD)" evidence="11">
    <location>
        <begin position="134"/>
        <end position="171"/>
    </location>
</feature>
<dbReference type="Proteomes" id="UP000256900">
    <property type="component" value="Unassembled WGS sequence"/>
</dbReference>
<evidence type="ECO:0000256" key="8">
    <source>
        <dbReference type="RuleBase" id="RU361137"/>
    </source>
</evidence>
<dbReference type="InterPro" id="IPR036625">
    <property type="entry name" value="E3-bd_dom_sf"/>
</dbReference>
<dbReference type="InterPro" id="IPR006257">
    <property type="entry name" value="LAT1"/>
</dbReference>
<dbReference type="EC" id="2.3.1.12" evidence="8"/>
<dbReference type="Gene3D" id="2.40.50.100">
    <property type="match status" value="1"/>
</dbReference>
<dbReference type="SUPFAM" id="SSF47005">
    <property type="entry name" value="Peripheral subunit-binding domain of 2-oxo acid dehydrogenase complex"/>
    <property type="match status" value="1"/>
</dbReference>
<feature type="region of interest" description="Disordered" evidence="9">
    <location>
        <begin position="85"/>
        <end position="114"/>
    </location>
</feature>
<sequence length="439" mass="45723">MSVKILMPALSPTMEKGNLTRWLKAEGDAVKSGDVIAEIETDKATMEVEAVDEGTLGKILVPAGTNDVPVNEIIALIAEEGEDPKTLTAGSSAPVQPAAPVPLASVSTPTAPASAPGNVVAFPQAEAGKPARRFASPLARRLAGQNKLDLAAVTGSGPHGRIIAADVTAALAAGVGKAAPAAAAVAPLPKPTQSDAIIKQYFASDSFDEVPHETMRKTIARRLVEATTNIPHFYLTIECEIDALLKLRGELNAAAPKAKDGTPDYKLSVNDMIVKALALALIDVPNANVTFLENSMLRHHHADVAVAVAIPDGLITPVLKQADLLPLSVISSTMKDYAARAKQRRLKPSEYEGGVSAVSNLGMYGIKEFSAIINPPQSSILAVGAGEARPVVRKGQIVPATLIGATLSCDHRAIDGATGAELLSAFRHHIEVPLTLLGI</sequence>
<keyword evidence="12" id="KW-0670">Pyruvate</keyword>
<protein>
    <recommendedName>
        <fullName evidence="8">Acetyltransferase component of pyruvate dehydrogenase complex</fullName>
        <ecNumber evidence="8">2.3.1.12</ecNumber>
    </recommendedName>
</protein>
<evidence type="ECO:0000313" key="13">
    <source>
        <dbReference type="Proteomes" id="UP000256900"/>
    </source>
</evidence>
<comment type="subunit">
    <text evidence="2">Forms a 24-polypeptide structural core with octahedral symmetry.</text>
</comment>
<gene>
    <name evidence="12" type="ORF">DES32_1841</name>
</gene>
<evidence type="ECO:0000256" key="9">
    <source>
        <dbReference type="SAM" id="MobiDB-lite"/>
    </source>
</evidence>
<dbReference type="Gene3D" id="4.10.320.10">
    <property type="entry name" value="E3-binding domain"/>
    <property type="match status" value="1"/>
</dbReference>
<evidence type="ECO:0000256" key="1">
    <source>
        <dbReference type="ARBA" id="ARBA00007317"/>
    </source>
</evidence>
<dbReference type="PANTHER" id="PTHR23151">
    <property type="entry name" value="DIHYDROLIPOAMIDE ACETYL/SUCCINYL-TRANSFERASE-RELATED"/>
    <property type="match status" value="1"/>
</dbReference>
<organism evidence="12 13">
    <name type="scientific">Methylovirgula ligni</name>
    <dbReference type="NCBI Taxonomy" id="569860"/>
    <lineage>
        <taxon>Bacteria</taxon>
        <taxon>Pseudomonadati</taxon>
        <taxon>Pseudomonadota</taxon>
        <taxon>Alphaproteobacteria</taxon>
        <taxon>Hyphomicrobiales</taxon>
        <taxon>Beijerinckiaceae</taxon>
        <taxon>Methylovirgula</taxon>
    </lineage>
</organism>
<dbReference type="Pfam" id="PF00198">
    <property type="entry name" value="2-oxoacid_dh"/>
    <property type="match status" value="1"/>
</dbReference>
<evidence type="ECO:0000256" key="3">
    <source>
        <dbReference type="ARBA" id="ARBA00022679"/>
    </source>
</evidence>